<sequence>MMGHYNLRDEITQTLDIAKTMIHPHPEEAIRLAGLAADRALTLDHTEEETAAWLVKLLAFRARPSTALADIEEAAQMTIQLAQNNLQHDIWVDAVNCYADILYGIGQYDAAMDYWLQLLEAGIDNDWPLAKGQAYLGIGKLFWTFEDPQACLEHSHKAQKELDKVDLIVPKVCLTINLAAYAYQRRQYFLSHQYLDQAEEMLKDVAFCEYEPEIYYYRGYLRRAEGNIDAACEQLKRALLLNAHSSNTWGKSVTMIGLGEVYLDMAEPYKAQYFMQKALETAQATPNHFRYLVMQAHEGLAKCYNATGQTEQEFNHWSLHFDMADELINSHMNHRLASFKRHSLQLRVHELESSIA</sequence>
<accession>A0A7H9BL69</accession>
<dbReference type="SUPFAM" id="SSF48452">
    <property type="entry name" value="TPR-like"/>
    <property type="match status" value="1"/>
</dbReference>
<dbReference type="InterPro" id="IPR019734">
    <property type="entry name" value="TPR_rpt"/>
</dbReference>
<protein>
    <recommendedName>
        <fullName evidence="4">Tetratricopeptide repeat protein</fullName>
    </recommendedName>
</protein>
<dbReference type="AlphaFoldDB" id="A0A7H9BL69"/>
<evidence type="ECO:0000256" key="1">
    <source>
        <dbReference type="PROSITE-ProRule" id="PRU00339"/>
    </source>
</evidence>
<feature type="repeat" description="TPR" evidence="1">
    <location>
        <begin position="212"/>
        <end position="245"/>
    </location>
</feature>
<reference evidence="2 3" key="1">
    <citation type="submission" date="2020-07" db="EMBL/GenBank/DDBJ databases">
        <title>Complete genome sequence of Chitinibacter sp. 2T18.</title>
        <authorList>
            <person name="Bae J.-W."/>
            <person name="Choi J.-W."/>
        </authorList>
    </citation>
    <scope>NUCLEOTIDE SEQUENCE [LARGE SCALE GENOMIC DNA]</scope>
    <source>
        <strain evidence="2 3">2T18</strain>
    </source>
</reference>
<dbReference type="SMART" id="SM00028">
    <property type="entry name" value="TPR"/>
    <property type="match status" value="4"/>
</dbReference>
<evidence type="ECO:0008006" key="4">
    <source>
        <dbReference type="Google" id="ProtNLM"/>
    </source>
</evidence>
<dbReference type="RefSeq" id="WP_179356041.1">
    <property type="nucleotide sequence ID" value="NZ_CP058627.1"/>
</dbReference>
<keyword evidence="3" id="KW-1185">Reference proteome</keyword>
<keyword evidence="1" id="KW-0802">TPR repeat</keyword>
<dbReference type="PROSITE" id="PS50005">
    <property type="entry name" value="TPR"/>
    <property type="match status" value="1"/>
</dbReference>
<dbReference type="Gene3D" id="1.25.40.10">
    <property type="entry name" value="Tetratricopeptide repeat domain"/>
    <property type="match status" value="2"/>
</dbReference>
<dbReference type="Proteomes" id="UP000509597">
    <property type="component" value="Chromosome"/>
</dbReference>
<dbReference type="KEGG" id="chiz:HQ393_14865"/>
<evidence type="ECO:0000313" key="2">
    <source>
        <dbReference type="EMBL" id="QLG89420.1"/>
    </source>
</evidence>
<gene>
    <name evidence="2" type="ORF">HQ393_14865</name>
</gene>
<proteinExistence type="predicted"/>
<name>A0A7H9BL69_9NEIS</name>
<organism evidence="2 3">
    <name type="scientific">Chitinibacter bivalviorum</name>
    <dbReference type="NCBI Taxonomy" id="2739434"/>
    <lineage>
        <taxon>Bacteria</taxon>
        <taxon>Pseudomonadati</taxon>
        <taxon>Pseudomonadota</taxon>
        <taxon>Betaproteobacteria</taxon>
        <taxon>Neisseriales</taxon>
        <taxon>Chitinibacteraceae</taxon>
        <taxon>Chitinibacter</taxon>
    </lineage>
</organism>
<dbReference type="InterPro" id="IPR011990">
    <property type="entry name" value="TPR-like_helical_dom_sf"/>
</dbReference>
<evidence type="ECO:0000313" key="3">
    <source>
        <dbReference type="Proteomes" id="UP000509597"/>
    </source>
</evidence>
<dbReference type="EMBL" id="CP058627">
    <property type="protein sequence ID" value="QLG89420.1"/>
    <property type="molecule type" value="Genomic_DNA"/>
</dbReference>